<dbReference type="InterPro" id="IPR013901">
    <property type="entry name" value="Anthrone_oxy"/>
</dbReference>
<organism evidence="2 3">
    <name type="scientific">Methylobacterium nodulans (strain LMG 21967 / CNCM I-2342 / ORS 2060)</name>
    <dbReference type="NCBI Taxonomy" id="460265"/>
    <lineage>
        <taxon>Bacteria</taxon>
        <taxon>Pseudomonadati</taxon>
        <taxon>Pseudomonadota</taxon>
        <taxon>Alphaproteobacteria</taxon>
        <taxon>Hyphomicrobiales</taxon>
        <taxon>Methylobacteriaceae</taxon>
        <taxon>Methylobacterium</taxon>
    </lineage>
</organism>
<name>B8IQ69_METNO</name>
<keyword evidence="1" id="KW-1133">Transmembrane helix</keyword>
<dbReference type="OrthoDB" id="7473921at2"/>
<proteinExistence type="predicted"/>
<keyword evidence="1" id="KW-0472">Membrane</keyword>
<dbReference type="PANTHER" id="PTHR36535">
    <property type="entry name" value="YALI0E30327P"/>
    <property type="match status" value="1"/>
</dbReference>
<gene>
    <name evidence="2" type="ordered locus">Mnod_3660</name>
</gene>
<sequence>MIVGGAALLAAAAFTGAAAYVNLVEQPARLHLAPDALLAQWKPSYARATRMQGSLALIAAALGVAAWFASSDGRWLLGAALSFANWPYTLVGVMPTNRTLMAIGPGDATEAVRDLVVRWGRLHAVRTGLGALAAATYLWALA</sequence>
<evidence type="ECO:0000256" key="1">
    <source>
        <dbReference type="SAM" id="Phobius"/>
    </source>
</evidence>
<dbReference type="EMBL" id="CP001349">
    <property type="protein sequence ID" value="ACL58569.1"/>
    <property type="molecule type" value="Genomic_DNA"/>
</dbReference>
<dbReference type="KEGG" id="mno:Mnod_3660"/>
<feature type="transmembrane region" description="Helical" evidence="1">
    <location>
        <begin position="51"/>
        <end position="69"/>
    </location>
</feature>
<protein>
    <recommendedName>
        <fullName evidence="4">DUF1772 domain-containing protein</fullName>
    </recommendedName>
</protein>
<evidence type="ECO:0000313" key="3">
    <source>
        <dbReference type="Proteomes" id="UP000008207"/>
    </source>
</evidence>
<dbReference type="STRING" id="460265.Mnod_3660"/>
<reference evidence="2 3" key="1">
    <citation type="submission" date="2009-01" db="EMBL/GenBank/DDBJ databases">
        <title>Complete sequence of chromosome of Methylobacterium nodulans ORS 2060.</title>
        <authorList>
            <consortium name="US DOE Joint Genome Institute"/>
            <person name="Lucas S."/>
            <person name="Copeland A."/>
            <person name="Lapidus A."/>
            <person name="Glavina del Rio T."/>
            <person name="Dalin E."/>
            <person name="Tice H."/>
            <person name="Bruce D."/>
            <person name="Goodwin L."/>
            <person name="Pitluck S."/>
            <person name="Sims D."/>
            <person name="Brettin T."/>
            <person name="Detter J.C."/>
            <person name="Han C."/>
            <person name="Larimer F."/>
            <person name="Land M."/>
            <person name="Hauser L."/>
            <person name="Kyrpides N."/>
            <person name="Ivanova N."/>
            <person name="Marx C.J."/>
            <person name="Richardson P."/>
        </authorList>
    </citation>
    <scope>NUCLEOTIDE SEQUENCE [LARGE SCALE GENOMIC DNA]</scope>
    <source>
        <strain evidence="3">LMG 21967 / CNCM I-2342 / ORS 2060</strain>
    </source>
</reference>
<evidence type="ECO:0000313" key="2">
    <source>
        <dbReference type="EMBL" id="ACL58569.1"/>
    </source>
</evidence>
<dbReference type="Proteomes" id="UP000008207">
    <property type="component" value="Chromosome"/>
</dbReference>
<dbReference type="AlphaFoldDB" id="B8IQ69"/>
<evidence type="ECO:0008006" key="4">
    <source>
        <dbReference type="Google" id="ProtNLM"/>
    </source>
</evidence>
<accession>B8IQ69</accession>
<keyword evidence="3" id="KW-1185">Reference proteome</keyword>
<dbReference type="Pfam" id="PF08592">
    <property type="entry name" value="Anthrone_oxy"/>
    <property type="match status" value="1"/>
</dbReference>
<dbReference type="HOGENOM" id="CLU_122611_1_0_5"/>
<dbReference type="PANTHER" id="PTHR36535:SF1">
    <property type="entry name" value="DUF1772 DOMAIN-CONTAINING PROTEIN"/>
    <property type="match status" value="1"/>
</dbReference>
<dbReference type="eggNOG" id="ENOG5031SR8">
    <property type="taxonomic scope" value="Bacteria"/>
</dbReference>
<keyword evidence="1" id="KW-0812">Transmembrane</keyword>
<dbReference type="RefSeq" id="WP_015930225.1">
    <property type="nucleotide sequence ID" value="NC_011894.1"/>
</dbReference>